<dbReference type="AlphaFoldDB" id="A0A0R1H3B6"/>
<dbReference type="GO" id="GO:0016020">
    <property type="term" value="C:membrane"/>
    <property type="evidence" value="ECO:0007669"/>
    <property type="project" value="UniProtKB-SubCell"/>
</dbReference>
<evidence type="ECO:0000313" key="8">
    <source>
        <dbReference type="Proteomes" id="UP000051461"/>
    </source>
</evidence>
<evidence type="ECO:0000256" key="4">
    <source>
        <dbReference type="ARBA" id="ARBA00023136"/>
    </source>
</evidence>
<evidence type="ECO:0000256" key="2">
    <source>
        <dbReference type="ARBA" id="ARBA00022692"/>
    </source>
</evidence>
<keyword evidence="4 6" id="KW-0472">Membrane</keyword>
<comment type="subcellular location">
    <subcellularLocation>
        <location evidence="1">Membrane</location>
        <topology evidence="1">Multi-pass membrane protein</topology>
    </subcellularLocation>
</comment>
<name>A0A0R1H3B6_9LACO</name>
<comment type="caution">
    <text evidence="7">The sequence shown here is derived from an EMBL/GenBank/DDBJ whole genome shotgun (WGS) entry which is preliminary data.</text>
</comment>
<protein>
    <recommendedName>
        <fullName evidence="9">Holin</fullName>
    </recommendedName>
</protein>
<feature type="transmembrane region" description="Helical" evidence="6">
    <location>
        <begin position="59"/>
        <end position="78"/>
    </location>
</feature>
<evidence type="ECO:0000256" key="3">
    <source>
        <dbReference type="ARBA" id="ARBA00022989"/>
    </source>
</evidence>
<proteinExistence type="inferred from homology"/>
<feature type="transmembrane region" description="Helical" evidence="6">
    <location>
        <begin position="123"/>
        <end position="149"/>
    </location>
</feature>
<dbReference type="PATRIC" id="fig|1423726.3.peg.2746"/>
<dbReference type="InterPro" id="IPR006480">
    <property type="entry name" value="Phage_holin_4_1"/>
</dbReference>
<dbReference type="EMBL" id="AZDA01000003">
    <property type="protein sequence ID" value="KRK40885.1"/>
    <property type="molecule type" value="Genomic_DNA"/>
</dbReference>
<keyword evidence="2 6" id="KW-0812">Transmembrane</keyword>
<dbReference type="Pfam" id="PF05105">
    <property type="entry name" value="Phage_holin_4_1"/>
    <property type="match status" value="1"/>
</dbReference>
<accession>A0A0R1H3B6</accession>
<evidence type="ECO:0008006" key="9">
    <source>
        <dbReference type="Google" id="ProtNLM"/>
    </source>
</evidence>
<evidence type="ECO:0000313" key="7">
    <source>
        <dbReference type="EMBL" id="KRK40885.1"/>
    </source>
</evidence>
<feature type="transmembrane region" description="Helical" evidence="6">
    <location>
        <begin position="98"/>
        <end position="117"/>
    </location>
</feature>
<dbReference type="STRING" id="1423726.FC07_GL002638"/>
<evidence type="ECO:0000256" key="5">
    <source>
        <dbReference type="ARBA" id="ARBA00023600"/>
    </source>
</evidence>
<reference evidence="7 8" key="1">
    <citation type="journal article" date="2015" name="Genome Announc.">
        <title>Expanding the biotechnology potential of lactobacilli through comparative genomics of 213 strains and associated genera.</title>
        <authorList>
            <person name="Sun Z."/>
            <person name="Harris H.M."/>
            <person name="McCann A."/>
            <person name="Guo C."/>
            <person name="Argimon S."/>
            <person name="Zhang W."/>
            <person name="Yang X."/>
            <person name="Jeffery I.B."/>
            <person name="Cooney J.C."/>
            <person name="Kagawa T.F."/>
            <person name="Liu W."/>
            <person name="Song Y."/>
            <person name="Salvetti E."/>
            <person name="Wrobel A."/>
            <person name="Rasinkangas P."/>
            <person name="Parkhill J."/>
            <person name="Rea M.C."/>
            <person name="O'Sullivan O."/>
            <person name="Ritari J."/>
            <person name="Douillard F.P."/>
            <person name="Paul Ross R."/>
            <person name="Yang R."/>
            <person name="Briner A.E."/>
            <person name="Felis G.E."/>
            <person name="de Vos W.M."/>
            <person name="Barrangou R."/>
            <person name="Klaenhammer T.R."/>
            <person name="Caufield P.W."/>
            <person name="Cui Y."/>
            <person name="Zhang H."/>
            <person name="O'Toole P.W."/>
        </authorList>
    </citation>
    <scope>NUCLEOTIDE SEQUENCE [LARGE SCALE GENOMIC DNA]</scope>
    <source>
        <strain evidence="7 8">DSM 20003</strain>
    </source>
</reference>
<feature type="transmembrane region" description="Helical" evidence="6">
    <location>
        <begin position="36"/>
        <end position="53"/>
    </location>
</feature>
<keyword evidence="3 6" id="KW-1133">Transmembrane helix</keyword>
<comment type="similarity">
    <text evidence="5">Belongs to the bacteriophage holin family. Cp-1 holin subfamily.</text>
</comment>
<dbReference type="Proteomes" id="UP000051461">
    <property type="component" value="Unassembled WGS sequence"/>
</dbReference>
<evidence type="ECO:0000256" key="6">
    <source>
        <dbReference type="SAM" id="Phobius"/>
    </source>
</evidence>
<gene>
    <name evidence="7" type="ORF">FC07_GL002638</name>
</gene>
<evidence type="ECO:0000256" key="1">
    <source>
        <dbReference type="ARBA" id="ARBA00004141"/>
    </source>
</evidence>
<keyword evidence="8" id="KW-1185">Reference proteome</keyword>
<sequence>MIKLHTYHNNWKEGLVGVELSDLFGTLSKMKVDHSWLVGTVASIPMMIPGWVQHEEWEIHHNELILVLAFIILMDWVAGSRLAHKAGHKQSTHWNDSLIRDVMILGMCVAASLLDDAMHTGSFLFFVITMAFVHHNLYSLLANLALLGWDKYFPVGLLRWLNDELVAKAHKYFGGDYSNDDKNKKH</sequence>
<organism evidence="7 8">
    <name type="scientific">Loigolactobacillus bifermentans DSM 20003</name>
    <dbReference type="NCBI Taxonomy" id="1423726"/>
    <lineage>
        <taxon>Bacteria</taxon>
        <taxon>Bacillati</taxon>
        <taxon>Bacillota</taxon>
        <taxon>Bacilli</taxon>
        <taxon>Lactobacillales</taxon>
        <taxon>Lactobacillaceae</taxon>
        <taxon>Loigolactobacillus</taxon>
    </lineage>
</organism>